<dbReference type="CDD" id="cd16451">
    <property type="entry name" value="mRING_PEX12"/>
    <property type="match status" value="1"/>
</dbReference>
<dbReference type="GO" id="GO:0006513">
    <property type="term" value="P:protein monoubiquitination"/>
    <property type="evidence" value="ECO:0007669"/>
    <property type="project" value="TreeGrafter"/>
</dbReference>
<dbReference type="GO" id="GO:1990429">
    <property type="term" value="C:peroxisomal importomer complex"/>
    <property type="evidence" value="ECO:0007669"/>
    <property type="project" value="TreeGrafter"/>
</dbReference>
<evidence type="ECO:0000256" key="4">
    <source>
        <dbReference type="ARBA" id="ARBA00022448"/>
    </source>
</evidence>
<dbReference type="InterPro" id="IPR001841">
    <property type="entry name" value="Znf_RING"/>
</dbReference>
<evidence type="ECO:0000256" key="3">
    <source>
        <dbReference type="ARBA" id="ARBA00008704"/>
    </source>
</evidence>
<sequence length="433" mass="47017">MIPLAPRPRARDVEETSSSATTVDDREIRSSIANHRRDHRARSNRSQLDPALRPTFFELIAAERLVPSLKGALAYTLGTLANAGAPTLAHSAMNRGEEVFALLTLCAELRAFASGDGSLAESVYGLQRVPRTLTKDRLRSDGRYRIDRVQRLGSALALALGPWARAKAAAAHARLAPSAYASGAGRRRRTFEADGEADFSGDERAVATAGDSEMVERDAGMSSAAQRAFVAAYPYANALIEAATFVTWTGYLLGQWNVNDPTLYLLDCYVARALPSELEANARELEATRRRALSRARAASNPATRAVSVGALRVKNFVMDYAQSALIAAVIGFKLTEWWYGAAEERVSGATTLPVPPPPPRPPPHPEGVALPDDPGACPLCRKMLRNPALLTCSGYVFCYACIHAHVVRRGDCPVSRHRAMNGVDDIRRVYEH</sequence>
<dbReference type="Proteomes" id="UP000009170">
    <property type="component" value="Unassembled WGS sequence"/>
</dbReference>
<keyword evidence="10" id="KW-1133">Transmembrane helix</keyword>
<dbReference type="GO" id="GO:0004842">
    <property type="term" value="F:ubiquitin-protein transferase activity"/>
    <property type="evidence" value="ECO:0007669"/>
    <property type="project" value="TreeGrafter"/>
</dbReference>
<dbReference type="PANTHER" id="PTHR12888">
    <property type="entry name" value="PEROXISOME ASSEMBLY PROTEIN 12 PEROXIN-12"/>
    <property type="match status" value="1"/>
</dbReference>
<evidence type="ECO:0000256" key="2">
    <source>
        <dbReference type="ARBA" id="ARBA00004906"/>
    </source>
</evidence>
<evidence type="ECO:0000256" key="8">
    <source>
        <dbReference type="ARBA" id="ARBA00022833"/>
    </source>
</evidence>
<reference evidence="17 18" key="2">
    <citation type="journal article" date="2014" name="BMC Genomics">
        <title>An improved genome of the model marine alga Ostreococcus tauri unfolds by assessing Illumina de novo assemblies.</title>
        <authorList>
            <person name="Blanc-Mathieu R."/>
            <person name="Verhelst B."/>
            <person name="Derelle E."/>
            <person name="Rombauts S."/>
            <person name="Bouget F.Y."/>
            <person name="Carre I."/>
            <person name="Chateau A."/>
            <person name="Eyre-Walker A."/>
            <person name="Grimsley N."/>
            <person name="Moreau H."/>
            <person name="Piegu B."/>
            <person name="Rivals E."/>
            <person name="Schackwitz W."/>
            <person name="Van de Peer Y."/>
            <person name="Piganeau G."/>
        </authorList>
    </citation>
    <scope>NUCLEOTIDE SEQUENCE [LARGE SCALE GENOMIC DNA]</scope>
    <source>
        <strain evidence="18">OTTH 0595 / CCAP 157/2 / RCC745</strain>
    </source>
</reference>
<evidence type="ECO:0000256" key="5">
    <source>
        <dbReference type="ARBA" id="ARBA00022692"/>
    </source>
</evidence>
<dbReference type="GO" id="GO:0008270">
    <property type="term" value="F:zinc ion binding"/>
    <property type="evidence" value="ECO:0007669"/>
    <property type="project" value="UniProtKB-KW"/>
</dbReference>
<accession>A0A096P9H8</accession>
<gene>
    <name evidence="17" type="ORF">OT_ostta02g04910</name>
</gene>
<dbReference type="AlphaFoldDB" id="A0A096P9H8"/>
<dbReference type="RefSeq" id="XP_022840864.1">
    <property type="nucleotide sequence ID" value="XM_022985185.1"/>
</dbReference>
<evidence type="ECO:0000313" key="18">
    <source>
        <dbReference type="Proteomes" id="UP000009170"/>
    </source>
</evidence>
<evidence type="ECO:0000256" key="7">
    <source>
        <dbReference type="ARBA" id="ARBA00022771"/>
    </source>
</evidence>
<keyword evidence="4" id="KW-0813">Transport</keyword>
<dbReference type="SUPFAM" id="SSF57850">
    <property type="entry name" value="RING/U-box"/>
    <property type="match status" value="1"/>
</dbReference>
<dbReference type="OrthoDB" id="107372at2759"/>
<dbReference type="InParanoid" id="A0A096P9H8"/>
<evidence type="ECO:0000256" key="12">
    <source>
        <dbReference type="ARBA" id="ARBA00023140"/>
    </source>
</evidence>
<feature type="compositionally biased region" description="Pro residues" evidence="15">
    <location>
        <begin position="354"/>
        <end position="366"/>
    </location>
</feature>
<feature type="region of interest" description="Disordered" evidence="15">
    <location>
        <begin position="1"/>
        <end position="47"/>
    </location>
</feature>
<keyword evidence="7 14" id="KW-0863">Zinc-finger</keyword>
<dbReference type="FunCoup" id="A0A096P9H8">
    <property type="interactions" value="1782"/>
</dbReference>
<keyword evidence="11" id="KW-0472">Membrane</keyword>
<feature type="region of interest" description="Disordered" evidence="15">
    <location>
        <begin position="350"/>
        <end position="370"/>
    </location>
</feature>
<evidence type="ECO:0000256" key="1">
    <source>
        <dbReference type="ARBA" id="ARBA00004585"/>
    </source>
</evidence>
<keyword evidence="5" id="KW-0812">Transmembrane</keyword>
<organism evidence="17 18">
    <name type="scientific">Ostreococcus tauri</name>
    <name type="common">Marine green alga</name>
    <dbReference type="NCBI Taxonomy" id="70448"/>
    <lineage>
        <taxon>Eukaryota</taxon>
        <taxon>Viridiplantae</taxon>
        <taxon>Chlorophyta</taxon>
        <taxon>Mamiellophyceae</taxon>
        <taxon>Mamiellales</taxon>
        <taxon>Bathycoccaceae</taxon>
        <taxon>Ostreococcus</taxon>
    </lineage>
</organism>
<comment type="caution">
    <text evidence="17">The sequence shown here is derived from an EMBL/GenBank/DDBJ whole genome shotgun (WGS) entry which is preliminary data.</text>
</comment>
<keyword evidence="8" id="KW-0862">Zinc</keyword>
<dbReference type="InterPro" id="IPR017375">
    <property type="entry name" value="PEX12"/>
</dbReference>
<dbReference type="EMBL" id="CAID01000002">
    <property type="protein sequence ID" value="CEG01249.1"/>
    <property type="molecule type" value="Genomic_DNA"/>
</dbReference>
<dbReference type="PROSITE" id="PS50089">
    <property type="entry name" value="ZF_RING_2"/>
    <property type="match status" value="1"/>
</dbReference>
<dbReference type="InterPro" id="IPR006845">
    <property type="entry name" value="Pex_N"/>
</dbReference>
<feature type="domain" description="RING-type" evidence="16">
    <location>
        <begin position="378"/>
        <end position="417"/>
    </location>
</feature>
<dbReference type="Gene3D" id="3.30.40.10">
    <property type="entry name" value="Zinc/RING finger domain, C3HC4 (zinc finger)"/>
    <property type="match status" value="1"/>
</dbReference>
<reference evidence="18" key="1">
    <citation type="journal article" date="2006" name="Proc. Natl. Acad. Sci. U.S.A.">
        <title>Genome analysis of the smallest free-living eukaryote Ostreococcus tauri unveils many unique features.</title>
        <authorList>
            <person name="Derelle E."/>
            <person name="Ferraz C."/>
            <person name="Rombauts S."/>
            <person name="Rouze P."/>
            <person name="Worden A.Z."/>
            <person name="Robbens S."/>
            <person name="Partensky F."/>
            <person name="Degroeve S."/>
            <person name="Echeynie S."/>
            <person name="Cooke R."/>
            <person name="Saeys Y."/>
            <person name="Wuyts J."/>
            <person name="Jabbari K."/>
            <person name="Bowler C."/>
            <person name="Panaud O."/>
            <person name="Piegu B."/>
            <person name="Ball S.G."/>
            <person name="Ral J.-P."/>
            <person name="Bouget F.-Y."/>
            <person name="Piganeau G."/>
            <person name="De Baets B."/>
            <person name="Picard A."/>
            <person name="Delseny M."/>
            <person name="Demaille J."/>
            <person name="Van de Peer Y."/>
            <person name="Moreau H."/>
        </authorList>
    </citation>
    <scope>NUCLEOTIDE SEQUENCE [LARGE SCALE GENOMIC DNA]</scope>
    <source>
        <strain evidence="18">OTTH 0595 / CCAP 157/2 / RCC745</strain>
    </source>
</reference>
<dbReference type="GO" id="GO:0005778">
    <property type="term" value="C:peroxisomal membrane"/>
    <property type="evidence" value="ECO:0007669"/>
    <property type="project" value="UniProtKB-SubCell"/>
</dbReference>
<evidence type="ECO:0000256" key="6">
    <source>
        <dbReference type="ARBA" id="ARBA00022723"/>
    </source>
</evidence>
<keyword evidence="9" id="KW-0653">Protein transport</keyword>
<dbReference type="Pfam" id="PF04757">
    <property type="entry name" value="Pex2_Pex12"/>
    <property type="match status" value="1"/>
</dbReference>
<evidence type="ECO:0000259" key="16">
    <source>
        <dbReference type="PROSITE" id="PS50089"/>
    </source>
</evidence>
<dbReference type="InterPro" id="IPR013083">
    <property type="entry name" value="Znf_RING/FYVE/PHD"/>
</dbReference>
<proteinExistence type="inferred from homology"/>
<comment type="subcellular location">
    <subcellularLocation>
        <location evidence="1">Peroxisome membrane</location>
        <topology evidence="1">Multi-pass membrane protein</topology>
    </subcellularLocation>
</comment>
<name>A0A096P9H8_OSTTA</name>
<evidence type="ECO:0000313" key="17">
    <source>
        <dbReference type="EMBL" id="CEG01249.1"/>
    </source>
</evidence>
<dbReference type="PANTHER" id="PTHR12888:SF0">
    <property type="entry name" value="PEROXISOME ASSEMBLY PROTEIN 12"/>
    <property type="match status" value="1"/>
</dbReference>
<dbReference type="STRING" id="70448.A0A096P9H8"/>
<dbReference type="GO" id="GO:0016558">
    <property type="term" value="P:protein import into peroxisome matrix"/>
    <property type="evidence" value="ECO:0007669"/>
    <property type="project" value="InterPro"/>
</dbReference>
<evidence type="ECO:0000256" key="9">
    <source>
        <dbReference type="ARBA" id="ARBA00022927"/>
    </source>
</evidence>
<dbReference type="PIRSF" id="PIRSF038074">
    <property type="entry name" value="Peroxisome_assembly_p12"/>
    <property type="match status" value="1"/>
</dbReference>
<protein>
    <recommendedName>
        <fullName evidence="13">Peroxin-12</fullName>
    </recommendedName>
</protein>
<evidence type="ECO:0000256" key="11">
    <source>
        <dbReference type="ARBA" id="ARBA00023136"/>
    </source>
</evidence>
<feature type="compositionally biased region" description="Basic residues" evidence="15">
    <location>
        <begin position="34"/>
        <end position="43"/>
    </location>
</feature>
<keyword evidence="12" id="KW-0576">Peroxisome</keyword>
<comment type="pathway">
    <text evidence="2">Protein modification; protein ubiquitination.</text>
</comment>
<comment type="similarity">
    <text evidence="3">Belongs to the pex2/pex10/pex12 family.</text>
</comment>
<keyword evidence="18" id="KW-1185">Reference proteome</keyword>
<keyword evidence="6" id="KW-0479">Metal-binding</keyword>
<evidence type="ECO:0000256" key="13">
    <source>
        <dbReference type="ARBA" id="ARBA00029692"/>
    </source>
</evidence>
<evidence type="ECO:0000256" key="15">
    <source>
        <dbReference type="SAM" id="MobiDB-lite"/>
    </source>
</evidence>
<evidence type="ECO:0000256" key="14">
    <source>
        <dbReference type="PROSITE-ProRule" id="PRU00175"/>
    </source>
</evidence>
<dbReference type="GeneID" id="9835286"/>
<evidence type="ECO:0000256" key="10">
    <source>
        <dbReference type="ARBA" id="ARBA00022989"/>
    </source>
</evidence>
<dbReference type="KEGG" id="ota:OT_ostta02g04910"/>